<evidence type="ECO:0000259" key="1">
    <source>
        <dbReference type="Pfam" id="PF22669"/>
    </source>
</evidence>
<keyword evidence="2" id="KW-0540">Nuclease</keyword>
<dbReference type="OrthoDB" id="7316663at2"/>
<name>A0A1I6P2Z9_9SPHI</name>
<dbReference type="SUPFAM" id="SSF56219">
    <property type="entry name" value="DNase I-like"/>
    <property type="match status" value="1"/>
</dbReference>
<dbReference type="GO" id="GO:0004527">
    <property type="term" value="F:exonuclease activity"/>
    <property type="evidence" value="ECO:0007669"/>
    <property type="project" value="UniProtKB-KW"/>
</dbReference>
<dbReference type="Proteomes" id="UP000198785">
    <property type="component" value="Unassembled WGS sequence"/>
</dbReference>
<dbReference type="GO" id="GO:0046856">
    <property type="term" value="P:phosphatidylinositol dephosphorylation"/>
    <property type="evidence" value="ECO:0007669"/>
    <property type="project" value="InterPro"/>
</dbReference>
<dbReference type="Gene3D" id="3.60.10.10">
    <property type="entry name" value="Endonuclease/exonuclease/phosphatase"/>
    <property type="match status" value="1"/>
</dbReference>
<dbReference type="GO" id="GO:0004767">
    <property type="term" value="F:sphingomyelin phosphodiesterase activity"/>
    <property type="evidence" value="ECO:0007669"/>
    <property type="project" value="InterPro"/>
</dbReference>
<sequence>MVFEMALHKKKFWNKVSPVLLLLLTGAYWIKTTSSTPYIQSKSELSTAELTNLKEGELSLLTYNIAGLPEVLSAASTPRASSIKEIAKKINRFDIVNVQEDFHYHKELYNSENNHPFRTLHKPGLPYGDGLNTLSKYPITETKRIAWNACHGSDCLAAKGFSFIRIQLTKNIYVDVYNVHATARDEKAAAAARQKNIVQLAEYINMHSAKNAVLVMGDFNAHFAASWDNLQWFTKETQLQDVWVNMMHNGEYPDGQPSFTPKEKLTLTDNCESIDKIFFRNSEDIIFLPRQYKIEDQYFSNKKHTALSDHHAVSCVISWKTR</sequence>
<evidence type="ECO:0000313" key="2">
    <source>
        <dbReference type="EMBL" id="SFS34562.1"/>
    </source>
</evidence>
<proteinExistence type="predicted"/>
<dbReference type="InterPro" id="IPR038772">
    <property type="entry name" value="Sph/SMPD2-like"/>
</dbReference>
<dbReference type="Pfam" id="PF22669">
    <property type="entry name" value="Exo_endo_phos2"/>
    <property type="match status" value="1"/>
</dbReference>
<dbReference type="GO" id="GO:0005737">
    <property type="term" value="C:cytoplasm"/>
    <property type="evidence" value="ECO:0007669"/>
    <property type="project" value="TreeGrafter"/>
</dbReference>
<gene>
    <name evidence="2" type="ORF">SAMN05660206_101255</name>
</gene>
<keyword evidence="2" id="KW-0269">Exonuclease</keyword>
<dbReference type="PANTHER" id="PTHR16320">
    <property type="entry name" value="SPHINGOMYELINASE FAMILY MEMBER"/>
    <property type="match status" value="1"/>
</dbReference>
<evidence type="ECO:0000313" key="3">
    <source>
        <dbReference type="Proteomes" id="UP000198785"/>
    </source>
</evidence>
<dbReference type="STRING" id="683125.SAMN05660206_101255"/>
<dbReference type="GO" id="GO:0004519">
    <property type="term" value="F:endonuclease activity"/>
    <property type="evidence" value="ECO:0007669"/>
    <property type="project" value="UniProtKB-KW"/>
</dbReference>
<dbReference type="AlphaFoldDB" id="A0A1I6P2Z9"/>
<protein>
    <submittedName>
        <fullName evidence="2">Metal-dependent hydrolase, endonuclease/exonuclease/phosphatase family</fullName>
    </submittedName>
</protein>
<keyword evidence="2" id="KW-0378">Hydrolase</keyword>
<organism evidence="2 3">
    <name type="scientific">Sphingobacterium wenxiniae</name>
    <dbReference type="NCBI Taxonomy" id="683125"/>
    <lineage>
        <taxon>Bacteria</taxon>
        <taxon>Pseudomonadati</taxon>
        <taxon>Bacteroidota</taxon>
        <taxon>Sphingobacteriia</taxon>
        <taxon>Sphingobacteriales</taxon>
        <taxon>Sphingobacteriaceae</taxon>
        <taxon>Sphingobacterium</taxon>
    </lineage>
</organism>
<accession>A0A1I6P2Z9</accession>
<dbReference type="PANTHER" id="PTHR16320:SF1">
    <property type="entry name" value="SPHINGOMYELINASE DDB_G0288017"/>
    <property type="match status" value="1"/>
</dbReference>
<dbReference type="GO" id="GO:0016791">
    <property type="term" value="F:phosphatase activity"/>
    <property type="evidence" value="ECO:0007669"/>
    <property type="project" value="InterPro"/>
</dbReference>
<reference evidence="2 3" key="1">
    <citation type="submission" date="2016-10" db="EMBL/GenBank/DDBJ databases">
        <authorList>
            <person name="de Groot N.N."/>
        </authorList>
    </citation>
    <scope>NUCLEOTIDE SEQUENCE [LARGE SCALE GENOMIC DNA]</scope>
    <source>
        <strain evidence="2 3">DSM 22789</strain>
    </source>
</reference>
<keyword evidence="3" id="KW-1185">Reference proteome</keyword>
<dbReference type="InterPro" id="IPR036691">
    <property type="entry name" value="Endo/exonu/phosph_ase_sf"/>
</dbReference>
<keyword evidence="2" id="KW-0255">Endonuclease</keyword>
<dbReference type="InterPro" id="IPR000300">
    <property type="entry name" value="IPPc"/>
</dbReference>
<feature type="domain" description="Inositol polyphosphate-related phosphatase" evidence="1">
    <location>
        <begin position="88"/>
        <end position="314"/>
    </location>
</feature>
<dbReference type="EMBL" id="FOZZ01000001">
    <property type="protein sequence ID" value="SFS34562.1"/>
    <property type="molecule type" value="Genomic_DNA"/>
</dbReference>